<feature type="transmembrane region" description="Helical" evidence="7">
    <location>
        <begin position="149"/>
        <end position="167"/>
    </location>
</feature>
<feature type="transmembrane region" description="Helical" evidence="7">
    <location>
        <begin position="179"/>
        <end position="199"/>
    </location>
</feature>
<feature type="transmembrane region" description="Helical" evidence="7">
    <location>
        <begin position="377"/>
        <end position="398"/>
    </location>
</feature>
<dbReference type="PANTHER" id="PTHR43549:SF3">
    <property type="entry name" value="MULTIDRUG RESISTANCE PROTEIN YPNP-RELATED"/>
    <property type="match status" value="1"/>
</dbReference>
<keyword evidence="6 7" id="KW-0472">Membrane</keyword>
<dbReference type="Proteomes" id="UP000195633">
    <property type="component" value="Chromosome"/>
</dbReference>
<dbReference type="GO" id="GO:0005886">
    <property type="term" value="C:plasma membrane"/>
    <property type="evidence" value="ECO:0007669"/>
    <property type="project" value="UniProtKB-SubCell"/>
</dbReference>
<keyword evidence="2" id="KW-0813">Transport</keyword>
<dbReference type="InterPro" id="IPR002528">
    <property type="entry name" value="MATE_fam"/>
</dbReference>
<feature type="transmembrane region" description="Helical" evidence="7">
    <location>
        <begin position="229"/>
        <end position="250"/>
    </location>
</feature>
<dbReference type="Pfam" id="PF01554">
    <property type="entry name" value="MatE"/>
    <property type="match status" value="2"/>
</dbReference>
<dbReference type="GO" id="GO:0015297">
    <property type="term" value="F:antiporter activity"/>
    <property type="evidence" value="ECO:0007669"/>
    <property type="project" value="InterPro"/>
</dbReference>
<name>A0A1Y0UXY5_9PROT</name>
<dbReference type="EMBL" id="CP021524">
    <property type="protein sequence ID" value="ARW10750.1"/>
    <property type="molecule type" value="Genomic_DNA"/>
</dbReference>
<feature type="transmembrane region" description="Helical" evidence="7">
    <location>
        <begin position="79"/>
        <end position="98"/>
    </location>
</feature>
<gene>
    <name evidence="8" type="ORF">S101447_01679</name>
</gene>
<dbReference type="AlphaFoldDB" id="A0A1Y0UXY5"/>
<evidence type="ECO:0000256" key="4">
    <source>
        <dbReference type="ARBA" id="ARBA00022692"/>
    </source>
</evidence>
<keyword evidence="3" id="KW-1003">Cell membrane</keyword>
<comment type="subcellular location">
    <subcellularLocation>
        <location evidence="1">Cell inner membrane</location>
        <topology evidence="1">Multi-pass membrane protein</topology>
    </subcellularLocation>
</comment>
<feature type="transmembrane region" description="Helical" evidence="7">
    <location>
        <begin position="41"/>
        <end position="67"/>
    </location>
</feature>
<dbReference type="InterPro" id="IPR048279">
    <property type="entry name" value="MdtK-like"/>
</dbReference>
<feature type="transmembrane region" description="Helical" evidence="7">
    <location>
        <begin position="118"/>
        <end position="137"/>
    </location>
</feature>
<keyword evidence="4 7" id="KW-0812">Transmembrane</keyword>
<evidence type="ECO:0000256" key="7">
    <source>
        <dbReference type="SAM" id="Phobius"/>
    </source>
</evidence>
<feature type="transmembrane region" description="Helical" evidence="7">
    <location>
        <begin position="305"/>
        <end position="328"/>
    </location>
</feature>
<protein>
    <submittedName>
        <fullName evidence="8">Putative multidrug resistance protein YoeA</fullName>
    </submittedName>
</protein>
<accession>A0A1Y0UXY5</accession>
<evidence type="ECO:0000313" key="9">
    <source>
        <dbReference type="Proteomes" id="UP000195633"/>
    </source>
</evidence>
<reference evidence="8 9" key="1">
    <citation type="submission" date="2017-05" db="EMBL/GenBank/DDBJ databases">
        <title>Genome sequence of Acetobacter pasteurianus subsp. ascendens strain SRCM101447.</title>
        <authorList>
            <person name="Cho S.H."/>
        </authorList>
    </citation>
    <scope>NUCLEOTIDE SEQUENCE [LARGE SCALE GENOMIC DNA]</scope>
    <source>
        <strain evidence="8 9">SRCM101447</strain>
    </source>
</reference>
<keyword evidence="5 7" id="KW-1133">Transmembrane helix</keyword>
<proteinExistence type="predicted"/>
<evidence type="ECO:0000256" key="5">
    <source>
        <dbReference type="ARBA" id="ARBA00022989"/>
    </source>
</evidence>
<evidence type="ECO:0000256" key="6">
    <source>
        <dbReference type="ARBA" id="ARBA00023136"/>
    </source>
</evidence>
<feature type="transmembrane region" description="Helical" evidence="7">
    <location>
        <begin position="404"/>
        <end position="424"/>
    </location>
</feature>
<dbReference type="InterPro" id="IPR052031">
    <property type="entry name" value="Membrane_Transporter-Flippase"/>
</dbReference>
<feature type="transmembrane region" description="Helical" evidence="7">
    <location>
        <begin position="270"/>
        <end position="293"/>
    </location>
</feature>
<organism evidence="8 9">
    <name type="scientific">Acetobacter ascendens</name>
    <dbReference type="NCBI Taxonomy" id="481146"/>
    <lineage>
        <taxon>Bacteria</taxon>
        <taxon>Pseudomonadati</taxon>
        <taxon>Pseudomonadota</taxon>
        <taxon>Alphaproteobacteria</taxon>
        <taxon>Acetobacterales</taxon>
        <taxon>Acetobacteraceae</taxon>
        <taxon>Acetobacter</taxon>
    </lineage>
</organism>
<sequence length="430" mass="46886">MLWPMILADITQAASSALNMWWVERLRGIQAAAVVSGVYPFFLLLLPLIVGIGAGSSVLIGTSWGAGKIDEMRKTASNGFIVSISAGLCVGVLGLCQAEHMTTILHFPEFLQPDAIDYVRVIMLSMPALFALWYLVMTGRAVGDAVTPLWALTLAALLSGILTPLFLEAWRIGLPRFQVWVVALAAGLSYLLATIWIVVRCWLGQHVLAPDHYRYWSVDFRLLGRILRIGIPTCGQIVAIAVSELVLVALVGRHGTTALAAYGAVNQIFFWIQFPIISIGAVTAILASQLIGAGERQFVPQVVRIAIALNVGIIGPAVLLLYLLSPILLKYYIGDARASVISGQMIDIVGWSFLPLGLANIYCAVMRAGKIVMMPTMLWIVVIFAIELPISIYFDKIIGLSGIWYGYAAGYVMSYLLFIGYYKIISNNFS</sequence>
<dbReference type="PIRSF" id="PIRSF006603">
    <property type="entry name" value="DinF"/>
    <property type="match status" value="1"/>
</dbReference>
<feature type="transmembrane region" description="Helical" evidence="7">
    <location>
        <begin position="348"/>
        <end position="365"/>
    </location>
</feature>
<evidence type="ECO:0000256" key="2">
    <source>
        <dbReference type="ARBA" id="ARBA00022448"/>
    </source>
</evidence>
<evidence type="ECO:0000256" key="1">
    <source>
        <dbReference type="ARBA" id="ARBA00004429"/>
    </source>
</evidence>
<dbReference type="PANTHER" id="PTHR43549">
    <property type="entry name" value="MULTIDRUG RESISTANCE PROTEIN YPNP-RELATED"/>
    <property type="match status" value="1"/>
</dbReference>
<evidence type="ECO:0000256" key="3">
    <source>
        <dbReference type="ARBA" id="ARBA00022475"/>
    </source>
</evidence>
<dbReference type="GO" id="GO:0042910">
    <property type="term" value="F:xenobiotic transmembrane transporter activity"/>
    <property type="evidence" value="ECO:0007669"/>
    <property type="project" value="InterPro"/>
</dbReference>
<evidence type="ECO:0000313" key="8">
    <source>
        <dbReference type="EMBL" id="ARW10750.1"/>
    </source>
</evidence>